<accession>A0A7N0TUL9</accession>
<feature type="compositionally biased region" description="Polar residues" evidence="5">
    <location>
        <begin position="126"/>
        <end position="138"/>
    </location>
</feature>
<dbReference type="CDD" id="cd00167">
    <property type="entry name" value="SANT"/>
    <property type="match status" value="2"/>
</dbReference>
<keyword evidence="2" id="KW-0677">Repeat</keyword>
<organism evidence="8 9">
    <name type="scientific">Kalanchoe fedtschenkoi</name>
    <name type="common">Lavender scallops</name>
    <name type="synonym">South American air plant</name>
    <dbReference type="NCBI Taxonomy" id="63787"/>
    <lineage>
        <taxon>Eukaryota</taxon>
        <taxon>Viridiplantae</taxon>
        <taxon>Streptophyta</taxon>
        <taxon>Embryophyta</taxon>
        <taxon>Tracheophyta</taxon>
        <taxon>Spermatophyta</taxon>
        <taxon>Magnoliopsida</taxon>
        <taxon>eudicotyledons</taxon>
        <taxon>Gunneridae</taxon>
        <taxon>Pentapetalae</taxon>
        <taxon>Saxifragales</taxon>
        <taxon>Crassulaceae</taxon>
        <taxon>Kalanchoe</taxon>
    </lineage>
</organism>
<feature type="compositionally biased region" description="Polar residues" evidence="5">
    <location>
        <begin position="196"/>
        <end position="212"/>
    </location>
</feature>
<feature type="domain" description="HTH myb-type" evidence="7">
    <location>
        <begin position="64"/>
        <end position="118"/>
    </location>
</feature>
<evidence type="ECO:0000256" key="1">
    <source>
        <dbReference type="ARBA" id="ARBA00004123"/>
    </source>
</evidence>
<dbReference type="InterPro" id="IPR009057">
    <property type="entry name" value="Homeodomain-like_sf"/>
</dbReference>
<dbReference type="AlphaFoldDB" id="A0A7N0TUL9"/>
<dbReference type="InterPro" id="IPR015495">
    <property type="entry name" value="Myb_TF_plants"/>
</dbReference>
<feature type="region of interest" description="Disordered" evidence="5">
    <location>
        <begin position="1"/>
        <end position="21"/>
    </location>
</feature>
<protein>
    <submittedName>
        <fullName evidence="8">Uncharacterized protein</fullName>
    </submittedName>
</protein>
<evidence type="ECO:0000256" key="2">
    <source>
        <dbReference type="ARBA" id="ARBA00022737"/>
    </source>
</evidence>
<keyword evidence="9" id="KW-1185">Reference proteome</keyword>
<evidence type="ECO:0000313" key="8">
    <source>
        <dbReference type="EnsemblPlants" id="Kaladp0046s0120.1.v1.1"/>
    </source>
</evidence>
<feature type="region of interest" description="Disordered" evidence="5">
    <location>
        <begin position="170"/>
        <end position="223"/>
    </location>
</feature>
<feature type="compositionally biased region" description="Polar residues" evidence="5">
    <location>
        <begin position="1"/>
        <end position="11"/>
    </location>
</feature>
<dbReference type="GO" id="GO:0003677">
    <property type="term" value="F:DNA binding"/>
    <property type="evidence" value="ECO:0007669"/>
    <property type="project" value="UniProtKB-KW"/>
</dbReference>
<feature type="domain" description="HTH myb-type" evidence="7">
    <location>
        <begin position="11"/>
        <end position="63"/>
    </location>
</feature>
<evidence type="ECO:0000256" key="5">
    <source>
        <dbReference type="SAM" id="MobiDB-lite"/>
    </source>
</evidence>
<evidence type="ECO:0000259" key="7">
    <source>
        <dbReference type="PROSITE" id="PS51294"/>
    </source>
</evidence>
<dbReference type="Gramene" id="Kaladp0046s0120.1.v1.1">
    <property type="protein sequence ID" value="Kaladp0046s0120.1.v1.1"/>
    <property type="gene ID" value="Kaladp0046s0120.v1.1"/>
</dbReference>
<keyword evidence="3" id="KW-0238">DNA-binding</keyword>
<evidence type="ECO:0000259" key="6">
    <source>
        <dbReference type="PROSITE" id="PS50090"/>
    </source>
</evidence>
<feature type="region of interest" description="Disordered" evidence="5">
    <location>
        <begin position="118"/>
        <end position="140"/>
    </location>
</feature>
<evidence type="ECO:0000256" key="3">
    <source>
        <dbReference type="ARBA" id="ARBA00023125"/>
    </source>
</evidence>
<feature type="domain" description="Myb-like" evidence="6">
    <location>
        <begin position="11"/>
        <end position="63"/>
    </location>
</feature>
<evidence type="ECO:0000256" key="4">
    <source>
        <dbReference type="ARBA" id="ARBA00023242"/>
    </source>
</evidence>
<sequence>MVRSPSSTEQTAGLKKGPWTSDEDQILTNHINFHGHPNWRALPRLAGLARCGKSCRLRWTNYLQPGIKRGNFTREEEETIINSHELLGNRWSAIAAKLPGRTDNEIKNVWHTHLKKRLLNNNQNQPQGSTASIGGSHNNRSDDVIIIDESLFHQARDDHSNTNPLVQHAHADRDDQNPNDAPACNTHSHTIHVPSISPQDSYGKASYNNCEQVPSPEAFPETDESFWSDVLSSDYDYRSGSSSMKSYYTPCHQQPFLPVSDNSVVNMEMDYPQEAAGSSFPDVPANNVNNNNNAVQDGDDVDDFWFDVLFRAGEHPILS</sequence>
<dbReference type="Pfam" id="PF00249">
    <property type="entry name" value="Myb_DNA-binding"/>
    <property type="match status" value="2"/>
</dbReference>
<dbReference type="SUPFAM" id="SSF46689">
    <property type="entry name" value="Homeodomain-like"/>
    <property type="match status" value="1"/>
</dbReference>
<dbReference type="SMART" id="SM00717">
    <property type="entry name" value="SANT"/>
    <property type="match status" value="2"/>
</dbReference>
<dbReference type="PROSITE" id="PS51294">
    <property type="entry name" value="HTH_MYB"/>
    <property type="match status" value="2"/>
</dbReference>
<dbReference type="GO" id="GO:0005634">
    <property type="term" value="C:nucleus"/>
    <property type="evidence" value="ECO:0007669"/>
    <property type="project" value="UniProtKB-SubCell"/>
</dbReference>
<dbReference type="PANTHER" id="PTHR10641:SF1383">
    <property type="entry name" value="TRANSCRIPTION FACTOR MYB13"/>
    <property type="match status" value="1"/>
</dbReference>
<proteinExistence type="predicted"/>
<keyword evidence="4" id="KW-0539">Nucleus</keyword>
<dbReference type="PANTHER" id="PTHR10641">
    <property type="entry name" value="MYB FAMILY TRANSCRIPTION FACTOR"/>
    <property type="match status" value="1"/>
</dbReference>
<feature type="domain" description="Myb-like" evidence="6">
    <location>
        <begin position="64"/>
        <end position="114"/>
    </location>
</feature>
<evidence type="ECO:0000313" key="9">
    <source>
        <dbReference type="Proteomes" id="UP000594263"/>
    </source>
</evidence>
<name>A0A7N0TUL9_KALFE</name>
<dbReference type="Proteomes" id="UP000594263">
    <property type="component" value="Unplaced"/>
</dbReference>
<dbReference type="InterPro" id="IPR001005">
    <property type="entry name" value="SANT/Myb"/>
</dbReference>
<comment type="subcellular location">
    <subcellularLocation>
        <location evidence="1">Nucleus</location>
    </subcellularLocation>
</comment>
<dbReference type="EnsemblPlants" id="Kaladp0046s0120.1.v1.1">
    <property type="protein sequence ID" value="Kaladp0046s0120.1.v1.1"/>
    <property type="gene ID" value="Kaladp0046s0120.v1.1"/>
</dbReference>
<reference evidence="8" key="1">
    <citation type="submission" date="2021-01" db="UniProtKB">
        <authorList>
            <consortium name="EnsemblPlants"/>
        </authorList>
    </citation>
    <scope>IDENTIFICATION</scope>
</reference>
<dbReference type="FunFam" id="1.10.10.60:FF:000001">
    <property type="entry name" value="MYB-related transcription factor"/>
    <property type="match status" value="1"/>
</dbReference>
<dbReference type="InterPro" id="IPR017930">
    <property type="entry name" value="Myb_dom"/>
</dbReference>
<dbReference type="Gene3D" id="1.10.10.60">
    <property type="entry name" value="Homeodomain-like"/>
    <property type="match status" value="2"/>
</dbReference>
<dbReference type="PROSITE" id="PS50090">
    <property type="entry name" value="MYB_LIKE"/>
    <property type="match status" value="2"/>
</dbReference>